<dbReference type="Pfam" id="PF00005">
    <property type="entry name" value="ABC_tran"/>
    <property type="match status" value="1"/>
</dbReference>
<dbReference type="OrthoDB" id="9778870at2"/>
<dbReference type="CDD" id="cd10147">
    <property type="entry name" value="Wzt_C-like"/>
    <property type="match status" value="1"/>
</dbReference>
<dbReference type="Proteomes" id="UP000018700">
    <property type="component" value="Chromosome"/>
</dbReference>
<dbReference type="SUPFAM" id="SSF52540">
    <property type="entry name" value="P-loop containing nucleoside triphosphate hydrolases"/>
    <property type="match status" value="1"/>
</dbReference>
<protein>
    <submittedName>
        <fullName evidence="6">ABC-type transporter protein AbcA</fullName>
    </submittedName>
</protein>
<reference evidence="6 7" key="1">
    <citation type="journal article" date="2013" name="PLoS ONE">
        <title>Bacterial endosymbiosis in a chordate host: long-term co-evolution and conservation of secondary metabolism.</title>
        <authorList>
            <person name="Kwan J.C."/>
            <person name="Schmidt E.W."/>
        </authorList>
    </citation>
    <scope>NUCLEOTIDE SEQUENCE [LARGE SCALE GENOMIC DNA]</scope>
    <source>
        <strain evidence="7">faulkneri L5</strain>
    </source>
</reference>
<dbReference type="GO" id="GO:0016020">
    <property type="term" value="C:membrane"/>
    <property type="evidence" value="ECO:0007669"/>
    <property type="project" value="InterPro"/>
</dbReference>
<dbReference type="GO" id="GO:0016887">
    <property type="term" value="F:ATP hydrolysis activity"/>
    <property type="evidence" value="ECO:0007669"/>
    <property type="project" value="InterPro"/>
</dbReference>
<keyword evidence="2" id="KW-0813">Transport</keyword>
<evidence type="ECO:0000259" key="5">
    <source>
        <dbReference type="PROSITE" id="PS50893"/>
    </source>
</evidence>
<dbReference type="CDD" id="cd03220">
    <property type="entry name" value="ABC_KpsT_Wzt"/>
    <property type="match status" value="1"/>
</dbReference>
<keyword evidence="4" id="KW-0067">ATP-binding</keyword>
<name>V9TVJ7_9PROT</name>
<dbReference type="InterPro" id="IPR050683">
    <property type="entry name" value="Bact_Polysacc_Export_ATP-bd"/>
</dbReference>
<gene>
    <name evidence="6" type="primary">abcA</name>
    <name evidence="6" type="ORF">P856_117</name>
</gene>
<dbReference type="SMART" id="SM00382">
    <property type="entry name" value="AAA"/>
    <property type="match status" value="1"/>
</dbReference>
<dbReference type="GO" id="GO:0005524">
    <property type="term" value="F:ATP binding"/>
    <property type="evidence" value="ECO:0007669"/>
    <property type="project" value="UniProtKB-KW"/>
</dbReference>
<dbReference type="InterPro" id="IPR003593">
    <property type="entry name" value="AAA+_ATPase"/>
</dbReference>
<accession>V9TVJ7</accession>
<dbReference type="PANTHER" id="PTHR46743">
    <property type="entry name" value="TEICHOIC ACIDS EXPORT ATP-BINDING PROTEIN TAGH"/>
    <property type="match status" value="1"/>
</dbReference>
<keyword evidence="3" id="KW-0547">Nucleotide-binding</keyword>
<feature type="domain" description="ABC transporter" evidence="5">
    <location>
        <begin position="40"/>
        <end position="261"/>
    </location>
</feature>
<dbReference type="InterPro" id="IPR003439">
    <property type="entry name" value="ABC_transporter-like_ATP-bd"/>
</dbReference>
<comment type="similarity">
    <text evidence="1">Belongs to the ABC transporter superfamily.</text>
</comment>
<evidence type="ECO:0000256" key="4">
    <source>
        <dbReference type="ARBA" id="ARBA00022840"/>
    </source>
</evidence>
<dbReference type="PROSITE" id="PS50893">
    <property type="entry name" value="ABC_TRANSPORTER_2"/>
    <property type="match status" value="1"/>
</dbReference>
<dbReference type="InterPro" id="IPR027417">
    <property type="entry name" value="P-loop_NTPase"/>
</dbReference>
<dbReference type="Gene3D" id="2.70.50.60">
    <property type="entry name" value="abc- transporter (atp binding component) like domain"/>
    <property type="match status" value="1"/>
</dbReference>
<evidence type="ECO:0000256" key="1">
    <source>
        <dbReference type="ARBA" id="ARBA00005417"/>
    </source>
</evidence>
<dbReference type="HOGENOM" id="CLU_000604_101_1_5"/>
<dbReference type="Pfam" id="PF14524">
    <property type="entry name" value="Wzt_C"/>
    <property type="match status" value="1"/>
</dbReference>
<dbReference type="STRING" id="1401328.P856_117"/>
<evidence type="ECO:0000256" key="2">
    <source>
        <dbReference type="ARBA" id="ARBA00022448"/>
    </source>
</evidence>
<evidence type="ECO:0000313" key="6">
    <source>
        <dbReference type="EMBL" id="AHC73355.1"/>
    </source>
</evidence>
<dbReference type="InterPro" id="IPR015860">
    <property type="entry name" value="ABC_transpr_TagH-like"/>
</dbReference>
<keyword evidence="7" id="KW-1185">Reference proteome</keyword>
<dbReference type="KEGG" id="efk:P856_117"/>
<sequence length="448" mass="49667">MSSNAYTSAIVKQNDDKPAIVINNISKSFSIFKRPVDKLLQMFSMREKPYCEIFIALNQVSLIINRYETVGIVGPNGSGKSTLLQIIAGLLQPNNGYVKVNGRSAALLELGAGFNPEFTGRENIYLNAAILGLTQREIDERLSHILDFSGLHNFIDRAVNTYSSGMYVRLAFSIALSVNPDILIIDEALAVGDNGFQRKCIARIEEMRDAGVTILFVSHAIDMITQLCDRAVLMDRGEILLDGTPKDIASNYYRLTQAPIIDREHIRAEILSSDKNKSLKTQYLDPTIDLTFFTESRVEHGGNLAKISNPRIETSNGCPANLLTHGKSYVLRYEVTFLTPCQKVRFATLFKTKSGVEIGGRATNRLSDNLPDFNIGERISVLFNFTCRLMPGIYFANAGVNGLINGVRQPIHRILDAMMFQVLPNHDDSISGIVDLNIKSSYCSADKA</sequence>
<dbReference type="Gene3D" id="3.40.50.300">
    <property type="entry name" value="P-loop containing nucleotide triphosphate hydrolases"/>
    <property type="match status" value="1"/>
</dbReference>
<dbReference type="PANTHER" id="PTHR46743:SF2">
    <property type="entry name" value="TEICHOIC ACIDS EXPORT ATP-BINDING PROTEIN TAGH"/>
    <property type="match status" value="1"/>
</dbReference>
<dbReference type="InterPro" id="IPR029439">
    <property type="entry name" value="Wzt_C"/>
</dbReference>
<dbReference type="eggNOG" id="COG1134">
    <property type="taxonomic scope" value="Bacteria"/>
</dbReference>
<dbReference type="EMBL" id="CP006745">
    <property type="protein sequence ID" value="AHC73355.1"/>
    <property type="molecule type" value="Genomic_DNA"/>
</dbReference>
<proteinExistence type="inferred from homology"/>
<evidence type="ECO:0000313" key="7">
    <source>
        <dbReference type="Proteomes" id="UP000018700"/>
    </source>
</evidence>
<dbReference type="AlphaFoldDB" id="V9TVJ7"/>
<dbReference type="GO" id="GO:0140359">
    <property type="term" value="F:ABC-type transporter activity"/>
    <property type="evidence" value="ECO:0007669"/>
    <property type="project" value="InterPro"/>
</dbReference>
<organism evidence="6 7">
    <name type="scientific">Candidatus Endolissoclinum faulkneri L5</name>
    <dbReference type="NCBI Taxonomy" id="1401328"/>
    <lineage>
        <taxon>Bacteria</taxon>
        <taxon>Pseudomonadati</taxon>
        <taxon>Pseudomonadota</taxon>
        <taxon>Alphaproteobacteria</taxon>
        <taxon>Rhodospirillales</taxon>
        <taxon>Rhodospirillaceae</taxon>
        <taxon>Candidatus Endolissoclinum</taxon>
    </lineage>
</organism>
<evidence type="ECO:0000256" key="3">
    <source>
        <dbReference type="ARBA" id="ARBA00022741"/>
    </source>
</evidence>